<evidence type="ECO:0000256" key="3">
    <source>
        <dbReference type="ARBA" id="ARBA00022801"/>
    </source>
</evidence>
<dbReference type="GO" id="GO:0006574">
    <property type="term" value="P:L-valine catabolic process"/>
    <property type="evidence" value="ECO:0007669"/>
    <property type="project" value="TreeGrafter"/>
</dbReference>
<dbReference type="SUPFAM" id="SSF52096">
    <property type="entry name" value="ClpP/crotonase"/>
    <property type="match status" value="1"/>
</dbReference>
<dbReference type="GO" id="GO:0003860">
    <property type="term" value="F:3-hydroxyisobutyryl-CoA hydrolase activity"/>
    <property type="evidence" value="ECO:0007669"/>
    <property type="project" value="UniProtKB-EC"/>
</dbReference>
<dbReference type="PANTHER" id="PTHR43176">
    <property type="entry name" value="3-HYDROXYISOBUTYRYL-COA HYDROLASE-RELATED"/>
    <property type="match status" value="1"/>
</dbReference>
<comment type="catalytic activity">
    <reaction evidence="1">
        <text>3-hydroxy-2-methylpropanoyl-CoA + H2O = 3-hydroxy-2-methylpropanoate + CoA + H(+)</text>
        <dbReference type="Rhea" id="RHEA:20888"/>
        <dbReference type="ChEBI" id="CHEBI:11805"/>
        <dbReference type="ChEBI" id="CHEBI:15377"/>
        <dbReference type="ChEBI" id="CHEBI:15378"/>
        <dbReference type="ChEBI" id="CHEBI:57287"/>
        <dbReference type="ChEBI" id="CHEBI:57340"/>
        <dbReference type="EC" id="3.1.2.4"/>
    </reaction>
</comment>
<evidence type="ECO:0000313" key="5">
    <source>
        <dbReference type="EMBL" id="QMT40769.1"/>
    </source>
</evidence>
<protein>
    <recommendedName>
        <fullName evidence="2">3-hydroxyisobutyryl-CoA hydrolase</fullName>
        <ecNumber evidence="2">3.1.2.4</ecNumber>
    </recommendedName>
</protein>
<evidence type="ECO:0000256" key="2">
    <source>
        <dbReference type="ARBA" id="ARBA00011915"/>
    </source>
</evidence>
<dbReference type="Pfam" id="PF16113">
    <property type="entry name" value="ECH_2"/>
    <property type="match status" value="1"/>
</dbReference>
<feature type="domain" description="Enoyl-CoA hydratase/isomerase" evidence="4">
    <location>
        <begin position="18"/>
        <end position="354"/>
    </location>
</feature>
<organism evidence="5 6">
    <name type="scientific">Neisseria shayeganii</name>
    <dbReference type="NCBI Taxonomy" id="607712"/>
    <lineage>
        <taxon>Bacteria</taxon>
        <taxon>Pseudomonadati</taxon>
        <taxon>Pseudomonadota</taxon>
        <taxon>Betaproteobacteria</taxon>
        <taxon>Neisseriales</taxon>
        <taxon>Neisseriaceae</taxon>
        <taxon>Neisseria</taxon>
    </lineage>
</organism>
<evidence type="ECO:0000313" key="6">
    <source>
        <dbReference type="Proteomes" id="UP000514752"/>
    </source>
</evidence>
<dbReference type="Gene3D" id="3.90.226.10">
    <property type="entry name" value="2-enoyl-CoA Hydratase, Chain A, domain 1"/>
    <property type="match status" value="1"/>
</dbReference>
<dbReference type="CDD" id="cd06558">
    <property type="entry name" value="crotonase-like"/>
    <property type="match status" value="1"/>
</dbReference>
<proteinExistence type="predicted"/>
<keyword evidence="5" id="KW-0413">Isomerase</keyword>
<name>A0A7D7SHD4_9NEIS</name>
<dbReference type="InterPro" id="IPR045004">
    <property type="entry name" value="ECH_dom"/>
</dbReference>
<reference evidence="5 6" key="1">
    <citation type="submission" date="2020-07" db="EMBL/GenBank/DDBJ databases">
        <title>Genomic diversity of species in the Neisseriaceae family.</title>
        <authorList>
            <person name="Vincent A.T."/>
            <person name="Bernet E."/>
            <person name="Veyrier F.J."/>
        </authorList>
    </citation>
    <scope>NUCLEOTIDE SEQUENCE [LARGE SCALE GENOMIC DNA]</scope>
    <source>
        <strain evidence="5 6">DSM 22244</strain>
    </source>
</reference>
<dbReference type="GO" id="GO:0016853">
    <property type="term" value="F:isomerase activity"/>
    <property type="evidence" value="ECO:0007669"/>
    <property type="project" value="UniProtKB-KW"/>
</dbReference>
<dbReference type="InterPro" id="IPR029045">
    <property type="entry name" value="ClpP/crotonase-like_dom_sf"/>
</dbReference>
<dbReference type="AlphaFoldDB" id="A0A7D7SHD4"/>
<evidence type="ECO:0000256" key="1">
    <source>
        <dbReference type="ARBA" id="ARBA00001709"/>
    </source>
</evidence>
<dbReference type="GO" id="GO:0005829">
    <property type="term" value="C:cytosol"/>
    <property type="evidence" value="ECO:0007669"/>
    <property type="project" value="TreeGrafter"/>
</dbReference>
<dbReference type="NCBIfam" id="NF004127">
    <property type="entry name" value="PRK05617.1"/>
    <property type="match status" value="1"/>
</dbReference>
<dbReference type="EMBL" id="CP059567">
    <property type="protein sequence ID" value="QMT40769.1"/>
    <property type="molecule type" value="Genomic_DNA"/>
</dbReference>
<dbReference type="KEGG" id="nsg:H3L94_01525"/>
<sequence>MTAPVLTELLPTANGRQIGLITLNSEKTLNAQSTEMIRIISPALSRWAENDDVVMVLVRGAGDKAFCAGGDIRNLYHVISAEPAFPNPDVLTFFREEYGLCYQMHTYPKPILTWSSGIVMGGGMGLNAAASHRIVTETTLMAMPEISIGLFPDAGGSWFLQRMPAKSGLFFGLTGMRFNGRDAMLANLADYAMPADGWPQLLDALHHAPWAGISDNHHILNATLNRLHQPNRLPESQLLPNLEAVHNILNAGDIHAVDAVLRHTEFADPWLTQAADTYRNGCPVTAALTWRIYERVRNMSLAGALHMELIVAMHCCNNGDFREGVRALLIDKDRSPNWSRTLAEVSAAYIDSHFINPFAPGEHPFGHWFQAGNPISSPSNQGA</sequence>
<dbReference type="EC" id="3.1.2.4" evidence="2"/>
<dbReference type="InterPro" id="IPR032259">
    <property type="entry name" value="HIBYL-CoA-H"/>
</dbReference>
<evidence type="ECO:0000259" key="4">
    <source>
        <dbReference type="Pfam" id="PF16113"/>
    </source>
</evidence>
<keyword evidence="3" id="KW-0378">Hydrolase</keyword>
<dbReference type="RefSeq" id="WP_182122383.1">
    <property type="nucleotide sequence ID" value="NZ_CP059567.1"/>
</dbReference>
<accession>A0A7D7SHD4</accession>
<dbReference type="PANTHER" id="PTHR43176:SF3">
    <property type="entry name" value="3-HYDROXYISOBUTYRYL-COA HYDROLASE, MITOCHONDRIAL"/>
    <property type="match status" value="1"/>
</dbReference>
<dbReference type="Proteomes" id="UP000514752">
    <property type="component" value="Chromosome"/>
</dbReference>
<gene>
    <name evidence="5" type="ORF">H3L94_01525</name>
</gene>